<dbReference type="EMBL" id="KZ107838">
    <property type="protein sequence ID" value="OSS53472.1"/>
    <property type="molecule type" value="Genomic_DNA"/>
</dbReference>
<dbReference type="InParanoid" id="A0A1Y2MBW7"/>
<dbReference type="SUPFAM" id="SSF48403">
    <property type="entry name" value="Ankyrin repeat"/>
    <property type="match status" value="1"/>
</dbReference>
<dbReference type="PROSITE" id="PS50088">
    <property type="entry name" value="ANK_REPEAT"/>
    <property type="match status" value="1"/>
</dbReference>
<dbReference type="Pfam" id="PF12796">
    <property type="entry name" value="Ank_2"/>
    <property type="match status" value="2"/>
</dbReference>
<proteinExistence type="predicted"/>
<gene>
    <name evidence="4" type="ORF">B5807_00573</name>
</gene>
<dbReference type="InterPro" id="IPR002110">
    <property type="entry name" value="Ankyrin_rpt"/>
</dbReference>
<dbReference type="PROSITE" id="PS50297">
    <property type="entry name" value="ANK_REP_REGION"/>
    <property type="match status" value="1"/>
</dbReference>
<dbReference type="Proteomes" id="UP000193240">
    <property type="component" value="Unassembled WGS sequence"/>
</dbReference>
<evidence type="ECO:0000256" key="2">
    <source>
        <dbReference type="ARBA" id="ARBA00023043"/>
    </source>
</evidence>
<evidence type="ECO:0000256" key="3">
    <source>
        <dbReference type="PROSITE-ProRule" id="PRU00023"/>
    </source>
</evidence>
<feature type="repeat" description="ANK" evidence="3">
    <location>
        <begin position="291"/>
        <end position="323"/>
    </location>
</feature>
<dbReference type="SMART" id="SM00248">
    <property type="entry name" value="ANK"/>
    <property type="match status" value="7"/>
</dbReference>
<protein>
    <submittedName>
        <fullName evidence="4">Uncharacterized protein</fullName>
    </submittedName>
</protein>
<dbReference type="PANTHER" id="PTHR24198:SF165">
    <property type="entry name" value="ANKYRIN REPEAT-CONTAINING PROTEIN-RELATED"/>
    <property type="match status" value="1"/>
</dbReference>
<reference evidence="4 5" key="1">
    <citation type="journal article" date="2017" name="Genome Announc.">
        <title>Genome sequence of the saprophytic ascomycete Epicoccum nigrum ICMP 19927 strain isolated from New Zealand.</title>
        <authorList>
            <person name="Fokin M."/>
            <person name="Fleetwood D."/>
            <person name="Weir B.S."/>
            <person name="Villas-Boas S.G."/>
        </authorList>
    </citation>
    <scope>NUCLEOTIDE SEQUENCE [LARGE SCALE GENOMIC DNA]</scope>
    <source>
        <strain evidence="4 5">ICMP 19927</strain>
    </source>
</reference>
<accession>A0A1Y2MBW7</accession>
<keyword evidence="1" id="KW-0677">Repeat</keyword>
<sequence length="363" mass="39706">MLQILGYHAMYMRDLQHLDWLCERDLAVGAMVFDEDDEDEDFGMYSIPEQRRERLHNHSKIGWLGIRLPSLVDVAVQHNDPLMMDYFLSRALPHRNSSALLHAVKVNVHLDTVQHLIEKAGIGSNGVGTQYESTALRFAIRARNYDIIRILAKSTNIHGLETVGSDGSAIDGYLDLLGEAILLNDIGAVNILLDNGGNSNALVAFAGVSDRTPRVVEYSVLMRLTALLVAIDVSSFALVKLLVERGADVTRKLEMGLSRTPLQRAAEIGDFQMVEFFIENHAIVDGKPAFGGGTALQLAAMSGHVGIATLLIEHGADVNHPPARGPGRTAFEAAAEWCRPDVMYLLVQHGAQLDLKVTGDVDV</sequence>
<organism evidence="4 5">
    <name type="scientific">Epicoccum nigrum</name>
    <name type="common">Soil fungus</name>
    <name type="synonym">Epicoccum purpurascens</name>
    <dbReference type="NCBI Taxonomy" id="105696"/>
    <lineage>
        <taxon>Eukaryota</taxon>
        <taxon>Fungi</taxon>
        <taxon>Dikarya</taxon>
        <taxon>Ascomycota</taxon>
        <taxon>Pezizomycotina</taxon>
        <taxon>Dothideomycetes</taxon>
        <taxon>Pleosporomycetidae</taxon>
        <taxon>Pleosporales</taxon>
        <taxon>Pleosporineae</taxon>
        <taxon>Didymellaceae</taxon>
        <taxon>Epicoccum</taxon>
    </lineage>
</organism>
<evidence type="ECO:0000313" key="5">
    <source>
        <dbReference type="Proteomes" id="UP000193240"/>
    </source>
</evidence>
<keyword evidence="2 3" id="KW-0040">ANK repeat</keyword>
<dbReference type="PANTHER" id="PTHR24198">
    <property type="entry name" value="ANKYRIN REPEAT AND PROTEIN KINASE DOMAIN-CONTAINING PROTEIN"/>
    <property type="match status" value="1"/>
</dbReference>
<dbReference type="InterPro" id="IPR036770">
    <property type="entry name" value="Ankyrin_rpt-contain_sf"/>
</dbReference>
<dbReference type="Gene3D" id="1.25.40.20">
    <property type="entry name" value="Ankyrin repeat-containing domain"/>
    <property type="match status" value="1"/>
</dbReference>
<dbReference type="AlphaFoldDB" id="A0A1Y2MBW7"/>
<evidence type="ECO:0000313" key="4">
    <source>
        <dbReference type="EMBL" id="OSS53472.1"/>
    </source>
</evidence>
<dbReference type="STRING" id="105696.A0A1Y2MBW7"/>
<name>A0A1Y2MBW7_EPING</name>
<evidence type="ECO:0000256" key="1">
    <source>
        <dbReference type="ARBA" id="ARBA00022737"/>
    </source>
</evidence>
<keyword evidence="5" id="KW-1185">Reference proteome</keyword>